<keyword evidence="2" id="KW-1185">Reference proteome</keyword>
<dbReference type="EMBL" id="CM046506">
    <property type="protein sequence ID" value="KAI8671849.1"/>
    <property type="molecule type" value="Genomic_DNA"/>
</dbReference>
<accession>A0ACC0R366</accession>
<proteinExistence type="predicted"/>
<evidence type="ECO:0000313" key="2">
    <source>
        <dbReference type="Proteomes" id="UP001065298"/>
    </source>
</evidence>
<dbReference type="Proteomes" id="UP001065298">
    <property type="component" value="Chromosome 4"/>
</dbReference>
<protein>
    <submittedName>
        <fullName evidence="1">Uncharacterized protein</fullName>
    </submittedName>
</protein>
<gene>
    <name evidence="1" type="ORF">NCS57_00661300</name>
</gene>
<organism evidence="1 2">
    <name type="scientific">Fusarium keratoplasticum</name>
    <dbReference type="NCBI Taxonomy" id="1328300"/>
    <lineage>
        <taxon>Eukaryota</taxon>
        <taxon>Fungi</taxon>
        <taxon>Dikarya</taxon>
        <taxon>Ascomycota</taxon>
        <taxon>Pezizomycotina</taxon>
        <taxon>Sordariomycetes</taxon>
        <taxon>Hypocreomycetidae</taxon>
        <taxon>Hypocreales</taxon>
        <taxon>Nectriaceae</taxon>
        <taxon>Fusarium</taxon>
        <taxon>Fusarium solani species complex</taxon>
    </lineage>
</organism>
<name>A0ACC0R366_9HYPO</name>
<comment type="caution">
    <text evidence="1">The sequence shown here is derived from an EMBL/GenBank/DDBJ whole genome shotgun (WGS) entry which is preliminary data.</text>
</comment>
<evidence type="ECO:0000313" key="1">
    <source>
        <dbReference type="EMBL" id="KAI8671849.1"/>
    </source>
</evidence>
<reference evidence="1" key="1">
    <citation type="submission" date="2022-06" db="EMBL/GenBank/DDBJ databases">
        <title>Fusarium solani species complex genomes reveal bases of compartmentalisation and animal pathogenesis.</title>
        <authorList>
            <person name="Tsai I.J."/>
        </authorList>
    </citation>
    <scope>NUCLEOTIDE SEQUENCE</scope>
    <source>
        <strain evidence="1">Fu6.1</strain>
    </source>
</reference>
<sequence>MSTTTTTAAATATTACTNLYDSPNQDTTCAMPYTGNHTDIMKKCCGDAQIVSYHNDCGIYCVALDQTVSDLADCLYENGAPWEAVFCSVPKSVSSDVASKTKDAAVPASAQASVISGGDSDKDDDKDKDSDKDSDDKDSDKDSDDKDSDDSDSTASGTASSASSTSTGNAAAGVVPQSSVSTLGLTIGALLFSSMALGAFNI</sequence>